<evidence type="ECO:0000313" key="2">
    <source>
        <dbReference type="EMBL" id="TNN31532.1"/>
    </source>
</evidence>
<keyword evidence="3" id="KW-1185">Reference proteome</keyword>
<dbReference type="OrthoDB" id="3098at2759"/>
<accession>A0A4Z2ETB8</accession>
<proteinExistence type="predicted"/>
<evidence type="ECO:0000313" key="3">
    <source>
        <dbReference type="Proteomes" id="UP000314294"/>
    </source>
</evidence>
<protein>
    <submittedName>
        <fullName evidence="2">Uncharacterized protein</fullName>
    </submittedName>
</protein>
<evidence type="ECO:0000256" key="1">
    <source>
        <dbReference type="SAM" id="MobiDB-lite"/>
    </source>
</evidence>
<gene>
    <name evidence="2" type="ORF">EYF80_058317</name>
</gene>
<feature type="compositionally biased region" description="Polar residues" evidence="1">
    <location>
        <begin position="161"/>
        <end position="178"/>
    </location>
</feature>
<dbReference type="EMBL" id="SRLO01003380">
    <property type="protein sequence ID" value="TNN31532.1"/>
    <property type="molecule type" value="Genomic_DNA"/>
</dbReference>
<reference evidence="2 3" key="1">
    <citation type="submission" date="2019-03" db="EMBL/GenBank/DDBJ databases">
        <title>First draft genome of Liparis tanakae, snailfish: a comprehensive survey of snailfish specific genes.</title>
        <authorList>
            <person name="Kim W."/>
            <person name="Song I."/>
            <person name="Jeong J.-H."/>
            <person name="Kim D."/>
            <person name="Kim S."/>
            <person name="Ryu S."/>
            <person name="Song J.Y."/>
            <person name="Lee S.K."/>
        </authorList>
    </citation>
    <scope>NUCLEOTIDE SEQUENCE [LARGE SCALE GENOMIC DNA]</scope>
    <source>
        <tissue evidence="2">Muscle</tissue>
    </source>
</reference>
<dbReference type="Proteomes" id="UP000314294">
    <property type="component" value="Unassembled WGS sequence"/>
</dbReference>
<organism evidence="2 3">
    <name type="scientific">Liparis tanakae</name>
    <name type="common">Tanaka's snailfish</name>
    <dbReference type="NCBI Taxonomy" id="230148"/>
    <lineage>
        <taxon>Eukaryota</taxon>
        <taxon>Metazoa</taxon>
        <taxon>Chordata</taxon>
        <taxon>Craniata</taxon>
        <taxon>Vertebrata</taxon>
        <taxon>Euteleostomi</taxon>
        <taxon>Actinopterygii</taxon>
        <taxon>Neopterygii</taxon>
        <taxon>Teleostei</taxon>
        <taxon>Neoteleostei</taxon>
        <taxon>Acanthomorphata</taxon>
        <taxon>Eupercaria</taxon>
        <taxon>Perciformes</taxon>
        <taxon>Cottioidei</taxon>
        <taxon>Cottales</taxon>
        <taxon>Liparidae</taxon>
        <taxon>Liparis</taxon>
    </lineage>
</organism>
<dbReference type="AlphaFoldDB" id="A0A4Z2ETB8"/>
<name>A0A4Z2ETB8_9TELE</name>
<feature type="compositionally biased region" description="Basic and acidic residues" evidence="1">
    <location>
        <begin position="148"/>
        <end position="159"/>
    </location>
</feature>
<feature type="region of interest" description="Disordered" evidence="1">
    <location>
        <begin position="143"/>
        <end position="178"/>
    </location>
</feature>
<comment type="caution">
    <text evidence="2">The sequence shown here is derived from an EMBL/GenBank/DDBJ whole genome shotgun (WGS) entry which is preliminary data.</text>
</comment>
<sequence length="178" mass="20610">MALDCLRDSARLHHQLGYRCNVQTYRQTDRQTERESLSNQTNGSRVTFCSVFCSRLTGVGGELQAARTQLRLDDRLQEGGVLDSGELGGQLAHVARHEIRLLVANQEGDRQTQRAVEQQHVFPWQRLHLLVRHTRRHQILLNQRVHHHPENEKESERRTSRGCTSSAIRQQHAFQIPR</sequence>